<feature type="compositionally biased region" description="Low complexity" evidence="1">
    <location>
        <begin position="181"/>
        <end position="208"/>
    </location>
</feature>
<evidence type="ECO:0000256" key="1">
    <source>
        <dbReference type="SAM" id="MobiDB-lite"/>
    </source>
</evidence>
<gene>
    <name evidence="2" type="ORF">PRZ48_008079</name>
</gene>
<feature type="region of interest" description="Disordered" evidence="1">
    <location>
        <begin position="400"/>
        <end position="435"/>
    </location>
</feature>
<evidence type="ECO:0000313" key="2">
    <source>
        <dbReference type="EMBL" id="KAK4499893.1"/>
    </source>
</evidence>
<dbReference type="EMBL" id="JAXOVC010000006">
    <property type="protein sequence ID" value="KAK4499893.1"/>
    <property type="molecule type" value="Genomic_DNA"/>
</dbReference>
<feature type="compositionally biased region" description="Basic and acidic residues" evidence="1">
    <location>
        <begin position="235"/>
        <end position="245"/>
    </location>
</feature>
<feature type="region of interest" description="Disordered" evidence="1">
    <location>
        <begin position="1"/>
        <end position="253"/>
    </location>
</feature>
<feature type="compositionally biased region" description="Basic and acidic residues" evidence="1">
    <location>
        <begin position="140"/>
        <end position="165"/>
    </location>
</feature>
<organism evidence="2 3">
    <name type="scientific">Zasmidium cellare</name>
    <name type="common">Wine cellar mold</name>
    <name type="synonym">Racodium cellare</name>
    <dbReference type="NCBI Taxonomy" id="395010"/>
    <lineage>
        <taxon>Eukaryota</taxon>
        <taxon>Fungi</taxon>
        <taxon>Dikarya</taxon>
        <taxon>Ascomycota</taxon>
        <taxon>Pezizomycotina</taxon>
        <taxon>Dothideomycetes</taxon>
        <taxon>Dothideomycetidae</taxon>
        <taxon>Mycosphaerellales</taxon>
        <taxon>Mycosphaerellaceae</taxon>
        <taxon>Zasmidium</taxon>
    </lineage>
</organism>
<feature type="compositionally biased region" description="Low complexity" evidence="1">
    <location>
        <begin position="359"/>
        <end position="374"/>
    </location>
</feature>
<accession>A0ABR0EFB4</accession>
<feature type="compositionally biased region" description="Basic and acidic residues" evidence="1">
    <location>
        <begin position="11"/>
        <end position="22"/>
    </location>
</feature>
<feature type="region of interest" description="Disordered" evidence="1">
    <location>
        <begin position="521"/>
        <end position="562"/>
    </location>
</feature>
<proteinExistence type="predicted"/>
<name>A0ABR0EFB4_ZASCE</name>
<evidence type="ECO:0000313" key="3">
    <source>
        <dbReference type="Proteomes" id="UP001305779"/>
    </source>
</evidence>
<feature type="region of interest" description="Disordered" evidence="1">
    <location>
        <begin position="344"/>
        <end position="377"/>
    </location>
</feature>
<keyword evidence="3" id="KW-1185">Reference proteome</keyword>
<feature type="compositionally biased region" description="Low complexity" evidence="1">
    <location>
        <begin position="51"/>
        <end position="64"/>
    </location>
</feature>
<protein>
    <submittedName>
        <fullName evidence="2">Uncharacterized protein</fullName>
    </submittedName>
</protein>
<reference evidence="2 3" key="1">
    <citation type="journal article" date="2023" name="G3 (Bethesda)">
        <title>A chromosome-level genome assembly of Zasmidium syzygii isolated from banana leaves.</title>
        <authorList>
            <person name="van Westerhoven A.C."/>
            <person name="Mehrabi R."/>
            <person name="Talebi R."/>
            <person name="Steentjes M.B.F."/>
            <person name="Corcolon B."/>
            <person name="Chong P.A."/>
            <person name="Kema G.H.J."/>
            <person name="Seidl M.F."/>
        </authorList>
    </citation>
    <scope>NUCLEOTIDE SEQUENCE [LARGE SCALE GENOMIC DNA]</scope>
    <source>
        <strain evidence="2 3">P124</strain>
    </source>
</reference>
<dbReference type="Proteomes" id="UP001305779">
    <property type="component" value="Unassembled WGS sequence"/>
</dbReference>
<comment type="caution">
    <text evidence="2">The sequence shown here is derived from an EMBL/GenBank/DDBJ whole genome shotgun (WGS) entry which is preliminary data.</text>
</comment>
<sequence>MSSNHLSTHYDMADFHEQQVEHYRKKGKTNMQQQQQQQTVRTDKPLPPLPSTSLPPQTPTEQLLASSHGFAHQMSRREGKRPARQSDGLEMATKHLGKLEINTQMRGRTPDSPGPNSPASSSRLRTYSPAPPSPMGRPQSPDRVRRIVRNKEGKFEERNVVEDRVHRHPRTPSLARPVTPPSRRGSYSSSRPGSPASSRPGSSSSMRSIFSWGKSTGKYDSPPPSPSSRPSSRGSFKEQLSRGKDIVSLNSHDRRRFLAEEKARIKQDKNNARAQAEKDAAQAAEWQATIARSRALRAEVRARIAAFSTPEPEPEPVPRPTPIDRAALAVSKLTDWAKKRKGKFWESTSHLPDEEEHSTYSSNSSTRSSSPTVTREVNEEEYMKIARLRRIRRIRQTIYSDPGNPFAFDGEDDSHTALLQDKDSPPAPTLEEDSRLEINDSPSSILEEFQCILDDSPLSPPPDRKFSHVRDSLLYAPTPRRSGTPALIKQLSIPVSPAPPTPPVKDEKFLVAKTIPRKRSLSWGGKESPKLEEGEGGVRSTMEYRSPERLVEVEGPDYVSST</sequence>